<evidence type="ECO:0000313" key="3">
    <source>
        <dbReference type="EMBL" id="KAF1968318.1"/>
    </source>
</evidence>
<dbReference type="AlphaFoldDB" id="A0A6A5UUD1"/>
<dbReference type="GO" id="GO:0004553">
    <property type="term" value="F:hydrolase activity, hydrolyzing O-glycosyl compounds"/>
    <property type="evidence" value="ECO:0007669"/>
    <property type="project" value="InterPro"/>
</dbReference>
<evidence type="ECO:0000259" key="2">
    <source>
        <dbReference type="PROSITE" id="PS51762"/>
    </source>
</evidence>
<dbReference type="SUPFAM" id="SSF49899">
    <property type="entry name" value="Concanavalin A-like lectins/glucanases"/>
    <property type="match status" value="1"/>
</dbReference>
<dbReference type="Pfam" id="PF00722">
    <property type="entry name" value="Glyco_hydro_16"/>
    <property type="match status" value="1"/>
</dbReference>
<dbReference type="EMBL" id="ML976721">
    <property type="protein sequence ID" value="KAF1968318.1"/>
    <property type="molecule type" value="Genomic_DNA"/>
</dbReference>
<protein>
    <submittedName>
        <fullName evidence="3">Concanavalin A-like lectin/glucanase</fullName>
    </submittedName>
</protein>
<reference evidence="3" key="1">
    <citation type="journal article" date="2020" name="Stud. Mycol.">
        <title>101 Dothideomycetes genomes: a test case for predicting lifestyles and emergence of pathogens.</title>
        <authorList>
            <person name="Haridas S."/>
            <person name="Albert R."/>
            <person name="Binder M."/>
            <person name="Bloem J."/>
            <person name="Labutti K."/>
            <person name="Salamov A."/>
            <person name="Andreopoulos B."/>
            <person name="Baker S."/>
            <person name="Barry K."/>
            <person name="Bills G."/>
            <person name="Bluhm B."/>
            <person name="Cannon C."/>
            <person name="Castanera R."/>
            <person name="Culley D."/>
            <person name="Daum C."/>
            <person name="Ezra D."/>
            <person name="Gonzalez J."/>
            <person name="Henrissat B."/>
            <person name="Kuo A."/>
            <person name="Liang C."/>
            <person name="Lipzen A."/>
            <person name="Lutzoni F."/>
            <person name="Magnuson J."/>
            <person name="Mondo S."/>
            <person name="Nolan M."/>
            <person name="Ohm R."/>
            <person name="Pangilinan J."/>
            <person name="Park H.-J."/>
            <person name="Ramirez L."/>
            <person name="Alfaro M."/>
            <person name="Sun H."/>
            <person name="Tritt A."/>
            <person name="Yoshinaga Y."/>
            <person name="Zwiers L.-H."/>
            <person name="Turgeon B."/>
            <person name="Goodwin S."/>
            <person name="Spatafora J."/>
            <person name="Crous P."/>
            <person name="Grigoriev I."/>
        </authorList>
    </citation>
    <scope>NUCLEOTIDE SEQUENCE</scope>
    <source>
        <strain evidence="3">CBS 107.79</strain>
    </source>
</reference>
<dbReference type="Proteomes" id="UP000800036">
    <property type="component" value="Unassembled WGS sequence"/>
</dbReference>
<evidence type="ECO:0000313" key="4">
    <source>
        <dbReference type="Proteomes" id="UP000800036"/>
    </source>
</evidence>
<keyword evidence="1" id="KW-0732">Signal</keyword>
<dbReference type="PANTHER" id="PTHR38121:SF4">
    <property type="entry name" value="GH16 DOMAIN-CONTAINING PROTEIN-RELATED"/>
    <property type="match status" value="1"/>
</dbReference>
<feature type="signal peptide" evidence="1">
    <location>
        <begin position="1"/>
        <end position="24"/>
    </location>
</feature>
<dbReference type="GO" id="GO:0005975">
    <property type="term" value="P:carbohydrate metabolic process"/>
    <property type="evidence" value="ECO:0007669"/>
    <property type="project" value="InterPro"/>
</dbReference>
<accession>A0A6A5UUD1</accession>
<dbReference type="InterPro" id="IPR000757">
    <property type="entry name" value="Beta-glucanase-like"/>
</dbReference>
<feature type="domain" description="GH16" evidence="2">
    <location>
        <begin position="85"/>
        <end position="321"/>
    </location>
</feature>
<organism evidence="3 4">
    <name type="scientific">Bimuria novae-zelandiae CBS 107.79</name>
    <dbReference type="NCBI Taxonomy" id="1447943"/>
    <lineage>
        <taxon>Eukaryota</taxon>
        <taxon>Fungi</taxon>
        <taxon>Dikarya</taxon>
        <taxon>Ascomycota</taxon>
        <taxon>Pezizomycotina</taxon>
        <taxon>Dothideomycetes</taxon>
        <taxon>Pleosporomycetidae</taxon>
        <taxon>Pleosporales</taxon>
        <taxon>Massarineae</taxon>
        <taxon>Didymosphaeriaceae</taxon>
        <taxon>Bimuria</taxon>
    </lineage>
</organism>
<name>A0A6A5UUD1_9PLEO</name>
<dbReference type="InterPro" id="IPR013320">
    <property type="entry name" value="ConA-like_dom_sf"/>
</dbReference>
<keyword evidence="4" id="KW-1185">Reference proteome</keyword>
<dbReference type="Gene3D" id="2.60.120.200">
    <property type="match status" value="1"/>
</dbReference>
<feature type="chain" id="PRO_5025393498" evidence="1">
    <location>
        <begin position="25"/>
        <end position="393"/>
    </location>
</feature>
<dbReference type="OrthoDB" id="4388755at2759"/>
<sequence>MVSKFQSTVAVVWPVAFLLQPAFSTEYITANSSTPLQNNEKCSCYVVNSGANSETPSYFQYHRFYDFRNLADRAGQYLRAPAVVDDWDAAPDLKVSQANILDSDAWNADWNIQTWSKNATEDFTLRMVNSPANIYLQQNNNSGNVGDASTYLTLRTTRGEDFQSVGEIENLQKNLMHVSMRMSARVIGDKGAVAGFFTFVDDDNESDIEILTNDPKDVIRYTNQPSADKDGNQIAAASQMKNKLPVWDEWQTHRIDWLDKDSYWYLNKDQVAASSYSVPRKPSYLVINMWSDGGSWSGNMTEGGSAEFQIQWIEMTFNTSGKVEGLTDPDPNSKRSVEHLGKRKEENCKVVCKIDDVKELGTPEIVSSSLAARVSLSWFAVVVVGLTSVCVGL</sequence>
<dbReference type="CDD" id="cd00413">
    <property type="entry name" value="Glyco_hydrolase_16"/>
    <property type="match status" value="1"/>
</dbReference>
<gene>
    <name evidence="3" type="ORF">BU23DRAFT_558553</name>
</gene>
<keyword evidence="3" id="KW-0430">Lectin</keyword>
<dbReference type="PROSITE" id="PS51762">
    <property type="entry name" value="GH16_2"/>
    <property type="match status" value="1"/>
</dbReference>
<dbReference type="GO" id="GO:0030246">
    <property type="term" value="F:carbohydrate binding"/>
    <property type="evidence" value="ECO:0007669"/>
    <property type="project" value="UniProtKB-KW"/>
</dbReference>
<proteinExistence type="predicted"/>
<dbReference type="PANTHER" id="PTHR38121">
    <property type="entry name" value="GH16 DOMAIN-CONTAINING PROTEIN"/>
    <property type="match status" value="1"/>
</dbReference>
<evidence type="ECO:0000256" key="1">
    <source>
        <dbReference type="SAM" id="SignalP"/>
    </source>
</evidence>